<feature type="transmembrane region" description="Helical" evidence="1">
    <location>
        <begin position="60"/>
        <end position="79"/>
    </location>
</feature>
<keyword evidence="3" id="KW-1185">Reference proteome</keyword>
<name>A0A2S6N940_RHOGL</name>
<organism evidence="2 3">
    <name type="scientific">Rhodopila globiformis</name>
    <name type="common">Rhodopseudomonas globiformis</name>
    <dbReference type="NCBI Taxonomy" id="1071"/>
    <lineage>
        <taxon>Bacteria</taxon>
        <taxon>Pseudomonadati</taxon>
        <taxon>Pseudomonadota</taxon>
        <taxon>Alphaproteobacteria</taxon>
        <taxon>Acetobacterales</taxon>
        <taxon>Acetobacteraceae</taxon>
        <taxon>Rhodopila</taxon>
    </lineage>
</organism>
<accession>A0A2S6N940</accession>
<evidence type="ECO:0000313" key="2">
    <source>
        <dbReference type="EMBL" id="PPQ31136.1"/>
    </source>
</evidence>
<feature type="transmembrane region" description="Helical" evidence="1">
    <location>
        <begin position="12"/>
        <end position="40"/>
    </location>
</feature>
<evidence type="ECO:0000313" key="3">
    <source>
        <dbReference type="Proteomes" id="UP000239724"/>
    </source>
</evidence>
<dbReference type="OrthoDB" id="7777996at2"/>
<dbReference type="Proteomes" id="UP000239724">
    <property type="component" value="Unassembled WGS sequence"/>
</dbReference>
<comment type="caution">
    <text evidence="2">The sequence shown here is derived from an EMBL/GenBank/DDBJ whole genome shotgun (WGS) entry which is preliminary data.</text>
</comment>
<sequence>MTTQTAGTRKGWLTVSAFGAADWICLAAAPTFAIMALLAGVSGGDPRDLLCAAAHPGSPLGGMAGMYALMSAFHSAPWLKLIASRRGRSAVIAAAGPA</sequence>
<keyword evidence="1" id="KW-1133">Transmembrane helix</keyword>
<evidence type="ECO:0000256" key="1">
    <source>
        <dbReference type="SAM" id="Phobius"/>
    </source>
</evidence>
<keyword evidence="1" id="KW-0472">Membrane</keyword>
<dbReference type="EMBL" id="NHRY01000197">
    <property type="protein sequence ID" value="PPQ31136.1"/>
    <property type="molecule type" value="Genomic_DNA"/>
</dbReference>
<dbReference type="AlphaFoldDB" id="A0A2S6N940"/>
<reference evidence="2 3" key="1">
    <citation type="journal article" date="2018" name="Arch. Microbiol.">
        <title>New insights into the metabolic potential of the phototrophic purple bacterium Rhodopila globiformis DSM 161(T) from its draft genome sequence and evidence for a vanadium-dependent nitrogenase.</title>
        <authorList>
            <person name="Imhoff J.F."/>
            <person name="Rahn T."/>
            <person name="Kunzel S."/>
            <person name="Neulinger S.C."/>
        </authorList>
    </citation>
    <scope>NUCLEOTIDE SEQUENCE [LARGE SCALE GENOMIC DNA]</scope>
    <source>
        <strain evidence="2 3">DSM 161</strain>
    </source>
</reference>
<gene>
    <name evidence="2" type="ORF">CCS01_17940</name>
</gene>
<proteinExistence type="predicted"/>
<protein>
    <submittedName>
        <fullName evidence="2">Uncharacterized protein</fullName>
    </submittedName>
</protein>
<dbReference type="RefSeq" id="WP_104520198.1">
    <property type="nucleotide sequence ID" value="NZ_NHRY01000197.1"/>
</dbReference>
<keyword evidence="1" id="KW-0812">Transmembrane</keyword>